<gene>
    <name evidence="2" type="ORF">BN874_1970007</name>
</gene>
<feature type="compositionally biased region" description="Basic residues" evidence="1">
    <location>
        <begin position="43"/>
        <end position="52"/>
    </location>
</feature>
<dbReference type="AlphaFoldDB" id="A0A7U7J400"/>
<dbReference type="Proteomes" id="UP000019184">
    <property type="component" value="Unassembled WGS sequence"/>
</dbReference>
<evidence type="ECO:0000256" key="1">
    <source>
        <dbReference type="SAM" id="MobiDB-lite"/>
    </source>
</evidence>
<feature type="region of interest" description="Disordered" evidence="1">
    <location>
        <begin position="1"/>
        <end position="75"/>
    </location>
</feature>
<keyword evidence="3" id="KW-1185">Reference proteome</keyword>
<dbReference type="EMBL" id="CBTK010000109">
    <property type="protein sequence ID" value="CDH44876.1"/>
    <property type="molecule type" value="Genomic_DNA"/>
</dbReference>
<evidence type="ECO:0000313" key="2">
    <source>
        <dbReference type="EMBL" id="CDH44876.1"/>
    </source>
</evidence>
<comment type="caution">
    <text evidence="2">The sequence shown here is derived from an EMBL/GenBank/DDBJ whole genome shotgun (WGS) entry which is preliminary data.</text>
</comment>
<sequence>MISPRMMGFPSGRIPQDTVPTDSIVPAGTEDPRLDFSGLSFTHRWKKGLRSRGGKEGSAGRGKPGWGGSRSRYPP</sequence>
<name>A0A7U7J400_9GAMM</name>
<feature type="compositionally biased region" description="Gly residues" evidence="1">
    <location>
        <begin position="56"/>
        <end position="68"/>
    </location>
</feature>
<protein>
    <submittedName>
        <fullName evidence="2">Uncharacterized protein</fullName>
    </submittedName>
</protein>
<accession>A0A7U7J400</accession>
<evidence type="ECO:0000313" key="3">
    <source>
        <dbReference type="Proteomes" id="UP000019184"/>
    </source>
</evidence>
<reference evidence="2 3" key="1">
    <citation type="journal article" date="2014" name="ISME J.">
        <title>Candidatus Competibacter-lineage genomes retrieved from metagenomes reveal functional metabolic diversity.</title>
        <authorList>
            <person name="McIlroy S.J."/>
            <person name="Albertsen M."/>
            <person name="Andresen E.K."/>
            <person name="Saunders A.M."/>
            <person name="Kristiansen R."/>
            <person name="Stokholm-Bjerregaard M."/>
            <person name="Nielsen K.L."/>
            <person name="Nielsen P.H."/>
        </authorList>
    </citation>
    <scope>NUCLEOTIDE SEQUENCE [LARGE SCALE GENOMIC DNA]</scope>
    <source>
        <strain evidence="2 3">Run_B_J11</strain>
    </source>
</reference>
<organism evidence="2 3">
    <name type="scientific">Candidatus Contendobacter odensis Run_B_J11</name>
    <dbReference type="NCBI Taxonomy" id="1400861"/>
    <lineage>
        <taxon>Bacteria</taxon>
        <taxon>Pseudomonadati</taxon>
        <taxon>Pseudomonadota</taxon>
        <taxon>Gammaproteobacteria</taxon>
        <taxon>Candidatus Competibacteraceae</taxon>
        <taxon>Candidatus Contendibacter</taxon>
    </lineage>
</organism>
<proteinExistence type="predicted"/>